<dbReference type="Proteomes" id="UP000308760">
    <property type="component" value="Unassembled WGS sequence"/>
</dbReference>
<gene>
    <name evidence="2" type="ORF">FAB82_06265</name>
</gene>
<evidence type="ECO:0000313" key="3">
    <source>
        <dbReference type="Proteomes" id="UP000308760"/>
    </source>
</evidence>
<feature type="transmembrane region" description="Helical" evidence="1">
    <location>
        <begin position="102"/>
        <end position="129"/>
    </location>
</feature>
<dbReference type="EMBL" id="STGY01000024">
    <property type="protein sequence ID" value="THV42475.1"/>
    <property type="molecule type" value="Genomic_DNA"/>
</dbReference>
<keyword evidence="1" id="KW-0472">Membrane</keyword>
<feature type="transmembrane region" description="Helical" evidence="1">
    <location>
        <begin position="12"/>
        <end position="34"/>
    </location>
</feature>
<feature type="transmembrane region" description="Helical" evidence="1">
    <location>
        <begin position="141"/>
        <end position="158"/>
    </location>
</feature>
<organism evidence="2 3">
    <name type="scientific">Glycomyces buryatensis</name>
    <dbReference type="NCBI Taxonomy" id="2570927"/>
    <lineage>
        <taxon>Bacteria</taxon>
        <taxon>Bacillati</taxon>
        <taxon>Actinomycetota</taxon>
        <taxon>Actinomycetes</taxon>
        <taxon>Glycomycetales</taxon>
        <taxon>Glycomycetaceae</taxon>
        <taxon>Glycomyces</taxon>
    </lineage>
</organism>
<protein>
    <submittedName>
        <fullName evidence="2">DUF2182 domain-containing protein</fullName>
    </submittedName>
</protein>
<feature type="transmembrane region" description="Helical" evidence="1">
    <location>
        <begin position="69"/>
        <end position="90"/>
    </location>
</feature>
<dbReference type="InterPro" id="IPR018688">
    <property type="entry name" value="PpoB2-like"/>
</dbReference>
<sequence>MTDLLQRARARIDWGLAGLPAALALVAIAGLVLWDASPSLSHYMHLAGPDHHDETAAPEPLALAGLFSAAWLLMTVAHMVPTMIPLLAAFRKVTGEREWRHGLMLAVVAGFLTVWAVAGIVVSAVHVGILEALSGVHLDALGPWLLVFTLALAGNYQLSRYANRCLHACRTPLSFLAGRWTGTGRPGREAFGVGLDYGRSCLGCCAALMVVMFAVGSAGHGWMVLFALLSVLQKNAPWGPKLSKPIGVAFLAAATIIAFVQVMDVIGPGRTL</sequence>
<dbReference type="AlphaFoldDB" id="A0A4S8QHN3"/>
<name>A0A4S8QHN3_9ACTN</name>
<accession>A0A4S8QHN3</accession>
<evidence type="ECO:0000313" key="2">
    <source>
        <dbReference type="EMBL" id="THV42475.1"/>
    </source>
</evidence>
<evidence type="ECO:0000256" key="1">
    <source>
        <dbReference type="SAM" id="Phobius"/>
    </source>
</evidence>
<reference evidence="2 3" key="2">
    <citation type="submission" date="2019-05" db="EMBL/GenBank/DDBJ databases">
        <title>Glycomyces buryatensis sp. nov.</title>
        <authorList>
            <person name="Nikitina E."/>
        </authorList>
    </citation>
    <scope>NUCLEOTIDE SEQUENCE [LARGE SCALE GENOMIC DNA]</scope>
    <source>
        <strain evidence="2 3">18</strain>
    </source>
</reference>
<keyword evidence="1" id="KW-0812">Transmembrane</keyword>
<feature type="transmembrane region" description="Helical" evidence="1">
    <location>
        <begin position="201"/>
        <end position="226"/>
    </location>
</feature>
<reference evidence="3" key="1">
    <citation type="submission" date="2019-04" db="EMBL/GenBank/DDBJ databases">
        <title>Nocardioides xinjiangensis sp. nov.</title>
        <authorList>
            <person name="Liu S."/>
        </authorList>
    </citation>
    <scope>NUCLEOTIDE SEQUENCE [LARGE SCALE GENOMIC DNA]</scope>
    <source>
        <strain evidence="3">18</strain>
    </source>
</reference>
<dbReference type="Pfam" id="PF09948">
    <property type="entry name" value="PpoB2"/>
    <property type="match status" value="1"/>
</dbReference>
<feature type="transmembrane region" description="Helical" evidence="1">
    <location>
        <begin position="246"/>
        <end position="266"/>
    </location>
</feature>
<dbReference type="OrthoDB" id="164118at2"/>
<dbReference type="RefSeq" id="WP_136533689.1">
    <property type="nucleotide sequence ID" value="NZ_STGY01000024.1"/>
</dbReference>
<comment type="caution">
    <text evidence="2">The sequence shown here is derived from an EMBL/GenBank/DDBJ whole genome shotgun (WGS) entry which is preliminary data.</text>
</comment>
<keyword evidence="1" id="KW-1133">Transmembrane helix</keyword>
<proteinExistence type="predicted"/>
<keyword evidence="3" id="KW-1185">Reference proteome</keyword>